<feature type="signal peptide" evidence="1">
    <location>
        <begin position="1"/>
        <end position="25"/>
    </location>
</feature>
<gene>
    <name evidence="2" type="ORF">TSUD_185180</name>
</gene>
<dbReference type="EMBL" id="DF973985">
    <property type="protein sequence ID" value="GAU43625.1"/>
    <property type="molecule type" value="Genomic_DNA"/>
</dbReference>
<organism evidence="2 3">
    <name type="scientific">Trifolium subterraneum</name>
    <name type="common">Subterranean clover</name>
    <dbReference type="NCBI Taxonomy" id="3900"/>
    <lineage>
        <taxon>Eukaryota</taxon>
        <taxon>Viridiplantae</taxon>
        <taxon>Streptophyta</taxon>
        <taxon>Embryophyta</taxon>
        <taxon>Tracheophyta</taxon>
        <taxon>Spermatophyta</taxon>
        <taxon>Magnoliopsida</taxon>
        <taxon>eudicotyledons</taxon>
        <taxon>Gunneridae</taxon>
        <taxon>Pentapetalae</taxon>
        <taxon>rosids</taxon>
        <taxon>fabids</taxon>
        <taxon>Fabales</taxon>
        <taxon>Fabaceae</taxon>
        <taxon>Papilionoideae</taxon>
        <taxon>50 kb inversion clade</taxon>
        <taxon>NPAAA clade</taxon>
        <taxon>Hologalegina</taxon>
        <taxon>IRL clade</taxon>
        <taxon>Trifolieae</taxon>
        <taxon>Trifolium</taxon>
    </lineage>
</organism>
<keyword evidence="1" id="KW-0732">Signal</keyword>
<protein>
    <submittedName>
        <fullName evidence="2">Uncharacterized protein</fullName>
    </submittedName>
</protein>
<sequence>MLSAKMITVMIVFVAAGGELPPGLGVGIEPPIDGGWVLLPQGGAVNQQPALNQQPNVNQNQQPNVNNAEDALVERISARLLNLIVEVIVPQIIAGVIAGLE</sequence>
<evidence type="ECO:0000313" key="2">
    <source>
        <dbReference type="EMBL" id="GAU43625.1"/>
    </source>
</evidence>
<reference evidence="3" key="1">
    <citation type="journal article" date="2017" name="Front. Plant Sci.">
        <title>Climate Clever Clovers: New Paradigm to Reduce the Environmental Footprint of Ruminants by Breeding Low Methanogenic Forages Utilizing Haplotype Variation.</title>
        <authorList>
            <person name="Kaur P."/>
            <person name="Appels R."/>
            <person name="Bayer P.E."/>
            <person name="Keeble-Gagnere G."/>
            <person name="Wang J."/>
            <person name="Hirakawa H."/>
            <person name="Shirasawa K."/>
            <person name="Vercoe P."/>
            <person name="Stefanova K."/>
            <person name="Durmic Z."/>
            <person name="Nichols P."/>
            <person name="Revell C."/>
            <person name="Isobe S.N."/>
            <person name="Edwards D."/>
            <person name="Erskine W."/>
        </authorList>
    </citation>
    <scope>NUCLEOTIDE SEQUENCE [LARGE SCALE GENOMIC DNA]</scope>
    <source>
        <strain evidence="3">cv. Daliak</strain>
    </source>
</reference>
<proteinExistence type="predicted"/>
<dbReference type="Proteomes" id="UP000242715">
    <property type="component" value="Unassembled WGS sequence"/>
</dbReference>
<evidence type="ECO:0000313" key="3">
    <source>
        <dbReference type="Proteomes" id="UP000242715"/>
    </source>
</evidence>
<evidence type="ECO:0000256" key="1">
    <source>
        <dbReference type="SAM" id="SignalP"/>
    </source>
</evidence>
<keyword evidence="3" id="KW-1185">Reference proteome</keyword>
<name>A0A2Z6P639_TRISU</name>
<feature type="chain" id="PRO_5016413965" evidence="1">
    <location>
        <begin position="26"/>
        <end position="101"/>
    </location>
</feature>
<dbReference type="AlphaFoldDB" id="A0A2Z6P639"/>
<accession>A0A2Z6P639</accession>